<comment type="caution">
    <text evidence="2">The sequence shown here is derived from an EMBL/GenBank/DDBJ whole genome shotgun (WGS) entry which is preliminary data.</text>
</comment>
<evidence type="ECO:0000313" key="2">
    <source>
        <dbReference type="EMBL" id="GIM77690.1"/>
    </source>
</evidence>
<evidence type="ECO:0000256" key="1">
    <source>
        <dbReference type="SAM" id="MobiDB-lite"/>
    </source>
</evidence>
<dbReference type="AlphaFoldDB" id="A0A919SSS2"/>
<accession>A0A919SSS2</accession>
<sequence>MHSSLTEHARCVYGDEFQPDAVPCAANHDPHYFIEALTFADADAILAMLRELSPNQLEGYLPVWVRNLAYRLVVLQRPGEPELMREAALNLWTYGPDWDDIAADLERRAGILESGGGDHPAEDGGSLQRHEDAHHEQ</sequence>
<feature type="compositionally biased region" description="Basic and acidic residues" evidence="1">
    <location>
        <begin position="128"/>
        <end position="137"/>
    </location>
</feature>
<reference evidence="2" key="1">
    <citation type="submission" date="2021-03" db="EMBL/GenBank/DDBJ databases">
        <title>Whole genome shotgun sequence of Actinoplanes consettensis NBRC 14913.</title>
        <authorList>
            <person name="Komaki H."/>
            <person name="Tamura T."/>
        </authorList>
    </citation>
    <scope>NUCLEOTIDE SEQUENCE</scope>
    <source>
        <strain evidence="2">NBRC 14913</strain>
    </source>
</reference>
<organism evidence="2 3">
    <name type="scientific">Winogradskya consettensis</name>
    <dbReference type="NCBI Taxonomy" id="113560"/>
    <lineage>
        <taxon>Bacteria</taxon>
        <taxon>Bacillati</taxon>
        <taxon>Actinomycetota</taxon>
        <taxon>Actinomycetes</taxon>
        <taxon>Micromonosporales</taxon>
        <taxon>Micromonosporaceae</taxon>
        <taxon>Winogradskya</taxon>
    </lineage>
</organism>
<proteinExistence type="predicted"/>
<dbReference type="Proteomes" id="UP000680865">
    <property type="component" value="Unassembled WGS sequence"/>
</dbReference>
<evidence type="ECO:0000313" key="3">
    <source>
        <dbReference type="Proteomes" id="UP000680865"/>
    </source>
</evidence>
<feature type="region of interest" description="Disordered" evidence="1">
    <location>
        <begin position="109"/>
        <end position="137"/>
    </location>
</feature>
<dbReference type="EMBL" id="BOQP01000031">
    <property type="protein sequence ID" value="GIM77690.1"/>
    <property type="molecule type" value="Genomic_DNA"/>
</dbReference>
<gene>
    <name evidence="2" type="ORF">Aco04nite_56640</name>
</gene>
<keyword evidence="3" id="KW-1185">Reference proteome</keyword>
<dbReference type="RefSeq" id="WP_213000275.1">
    <property type="nucleotide sequence ID" value="NZ_BAAATW010000013.1"/>
</dbReference>
<name>A0A919SSS2_9ACTN</name>
<protein>
    <submittedName>
        <fullName evidence="2">Uncharacterized protein</fullName>
    </submittedName>
</protein>